<dbReference type="EMBL" id="CAXIEN010000512">
    <property type="protein sequence ID" value="CAL1299652.1"/>
    <property type="molecule type" value="Genomic_DNA"/>
</dbReference>
<comment type="subcellular location">
    <subcellularLocation>
        <location evidence="9">Lysosome membrane</location>
        <topology evidence="9">Single-pass type I membrane protein</topology>
        <orientation evidence="9">Lumenal side</orientation>
    </subcellularLocation>
</comment>
<evidence type="ECO:0000256" key="6">
    <source>
        <dbReference type="ARBA" id="ARBA00023180"/>
    </source>
</evidence>
<dbReference type="Proteomes" id="UP001497382">
    <property type="component" value="Unassembled WGS sequence"/>
</dbReference>
<dbReference type="InterPro" id="IPR029382">
    <property type="entry name" value="NCU-G1"/>
</dbReference>
<dbReference type="PANTHER" id="PTHR31981:SF1">
    <property type="entry name" value="GLYCOSYLATED LYSOSOMAL MEMBRANE PROTEIN"/>
    <property type="match status" value="1"/>
</dbReference>
<feature type="signal peptide" evidence="12">
    <location>
        <begin position="1"/>
        <end position="22"/>
    </location>
</feature>
<evidence type="ECO:0000256" key="9">
    <source>
        <dbReference type="ARBA" id="ARBA00024189"/>
    </source>
</evidence>
<dbReference type="AlphaFoldDB" id="A0AAV2BUU7"/>
<evidence type="ECO:0000313" key="14">
    <source>
        <dbReference type="Proteomes" id="UP001497382"/>
    </source>
</evidence>
<keyword evidence="3 12" id="KW-0732">Signal</keyword>
<keyword evidence="5 11" id="KW-0472">Membrane</keyword>
<evidence type="ECO:0000256" key="8">
    <source>
        <dbReference type="ARBA" id="ARBA00024176"/>
    </source>
</evidence>
<dbReference type="Pfam" id="PF15065">
    <property type="entry name" value="NCU-G1"/>
    <property type="match status" value="1"/>
</dbReference>
<evidence type="ECO:0000256" key="2">
    <source>
        <dbReference type="ARBA" id="ARBA00022692"/>
    </source>
</evidence>
<comment type="caution">
    <text evidence="13">The sequence shown here is derived from an EMBL/GenBank/DDBJ whole genome shotgun (WGS) entry which is preliminary data.</text>
</comment>
<evidence type="ECO:0000256" key="10">
    <source>
        <dbReference type="ARBA" id="ARBA00044960"/>
    </source>
</evidence>
<keyword evidence="6" id="KW-0325">Glycoprotein</keyword>
<evidence type="ECO:0000256" key="1">
    <source>
        <dbReference type="ARBA" id="ARBA00010599"/>
    </source>
</evidence>
<comment type="similarity">
    <text evidence="1">Belongs to the GLMP family.</text>
</comment>
<comment type="function">
    <text evidence="8">Required to protect lysosomal transporter MFSD1 from lysosomal proteolysis and for MFSD1 lysosomal localization.</text>
</comment>
<keyword evidence="4 11" id="KW-1133">Transmembrane helix</keyword>
<evidence type="ECO:0000256" key="3">
    <source>
        <dbReference type="ARBA" id="ARBA00022729"/>
    </source>
</evidence>
<comment type="subunit">
    <text evidence="10">Interacts (via lumenal domain) with lysosomal protein MFSD1; the interaction starts while both proteins are still in the endoplasmic reticulum and is required for stabilization of MFSD1 in lysosomes but has no direct effect on its targeting to lysosomes or transporter activity.</text>
</comment>
<evidence type="ECO:0000256" key="12">
    <source>
        <dbReference type="SAM" id="SignalP"/>
    </source>
</evidence>
<evidence type="ECO:0000256" key="4">
    <source>
        <dbReference type="ARBA" id="ARBA00022989"/>
    </source>
</evidence>
<proteinExistence type="inferred from homology"/>
<feature type="chain" id="PRO_5043449620" evidence="12">
    <location>
        <begin position="23"/>
        <end position="410"/>
    </location>
</feature>
<sequence length="410" mass="45200">MKTFFYCLHLAVLTALIVCVLGTKRLIKCTLYELPESANKSVSLIHIRADSTEDSVHYLWSSFNLPSMIVARTATDTNVNVDIEKLRTFQSGSISFNASLLAFKGLTISKLWQLSYETDTAEIPDTSKIESLNLADFQWSKVTNKTLSCSDNAASIKLNGFSDDELFSEKGLFELEFSVVGEEELAPEFPHLIYTGNSTQIKIGLDNLYSPNSSRVRYGFEMELFSPLTQACSNLECKHVDNTLLSDEFSPGIFSVSCDVDILSPCSEENKENGSFLSWKPVAYISKEPSVANSSDVQLTSQCSPLSSITVQSIAESFFNEKENVVINAFNVTMGTVGDGFYPKTKYVAWSLMIGTGVAVHSQLSITAILFITIGMSALLLFLVGGAGYYAVRWCRKKDDDLLLGDSLIN</sequence>
<reference evidence="13 14" key="1">
    <citation type="submission" date="2024-04" db="EMBL/GenBank/DDBJ databases">
        <authorList>
            <person name="Rising A."/>
            <person name="Reimegard J."/>
            <person name="Sonavane S."/>
            <person name="Akerstrom W."/>
            <person name="Nylinder S."/>
            <person name="Hedman E."/>
            <person name="Kallberg Y."/>
        </authorList>
    </citation>
    <scope>NUCLEOTIDE SEQUENCE [LARGE SCALE GENOMIC DNA]</scope>
</reference>
<dbReference type="GO" id="GO:0005765">
    <property type="term" value="C:lysosomal membrane"/>
    <property type="evidence" value="ECO:0007669"/>
    <property type="project" value="UniProtKB-SubCell"/>
</dbReference>
<evidence type="ECO:0000256" key="5">
    <source>
        <dbReference type="ARBA" id="ARBA00023136"/>
    </source>
</evidence>
<evidence type="ECO:0000256" key="7">
    <source>
        <dbReference type="ARBA" id="ARBA00023228"/>
    </source>
</evidence>
<name>A0AAV2BUU7_9ARAC</name>
<evidence type="ECO:0000256" key="11">
    <source>
        <dbReference type="SAM" id="Phobius"/>
    </source>
</evidence>
<keyword evidence="14" id="KW-1185">Reference proteome</keyword>
<accession>A0AAV2BUU7</accession>
<organism evidence="13 14">
    <name type="scientific">Larinioides sclopetarius</name>
    <dbReference type="NCBI Taxonomy" id="280406"/>
    <lineage>
        <taxon>Eukaryota</taxon>
        <taxon>Metazoa</taxon>
        <taxon>Ecdysozoa</taxon>
        <taxon>Arthropoda</taxon>
        <taxon>Chelicerata</taxon>
        <taxon>Arachnida</taxon>
        <taxon>Araneae</taxon>
        <taxon>Araneomorphae</taxon>
        <taxon>Entelegynae</taxon>
        <taxon>Araneoidea</taxon>
        <taxon>Araneidae</taxon>
        <taxon>Larinioides</taxon>
    </lineage>
</organism>
<keyword evidence="7" id="KW-0458">Lysosome</keyword>
<keyword evidence="2 11" id="KW-0812">Transmembrane</keyword>
<gene>
    <name evidence="13" type="ORF">LARSCL_LOCUS21484</name>
</gene>
<evidence type="ECO:0000313" key="13">
    <source>
        <dbReference type="EMBL" id="CAL1299652.1"/>
    </source>
</evidence>
<protein>
    <submittedName>
        <fullName evidence="13">Uncharacterized protein</fullName>
    </submittedName>
</protein>
<feature type="transmembrane region" description="Helical" evidence="11">
    <location>
        <begin position="368"/>
        <end position="392"/>
    </location>
</feature>
<dbReference type="PANTHER" id="PTHR31981">
    <property type="entry name" value="GLYCOSYLATED LYSOSOMAL MEMBRANE PROTEIN"/>
    <property type="match status" value="1"/>
</dbReference>